<gene>
    <name evidence="10" type="primary">hisE</name>
    <name evidence="11" type="ORF">FTRO_0010270</name>
</gene>
<evidence type="ECO:0000256" key="10">
    <source>
        <dbReference type="HAMAP-Rule" id="MF_01020"/>
    </source>
</evidence>
<evidence type="ECO:0000256" key="6">
    <source>
        <dbReference type="ARBA" id="ARBA00022741"/>
    </source>
</evidence>
<name>A0A3F3GW14_9LACO</name>
<dbReference type="InterPro" id="IPR008179">
    <property type="entry name" value="HisE"/>
</dbReference>
<dbReference type="GO" id="GO:0005524">
    <property type="term" value="F:ATP binding"/>
    <property type="evidence" value="ECO:0007669"/>
    <property type="project" value="UniProtKB-KW"/>
</dbReference>
<sequence>MEQTIQELNDQVLERKENPVEGSYTAYLYDKGLDKILKKVGEESTEVIVGAKNSQEELTYETADLFFHLMVLLVDQGISLADIQAELGSRVGQKSKLHERSDWR</sequence>
<dbReference type="GO" id="GO:0004636">
    <property type="term" value="F:phosphoribosyl-ATP diphosphatase activity"/>
    <property type="evidence" value="ECO:0007669"/>
    <property type="project" value="UniProtKB-UniRule"/>
</dbReference>
<dbReference type="SUPFAM" id="SSF101386">
    <property type="entry name" value="all-alpha NTP pyrophosphatases"/>
    <property type="match status" value="1"/>
</dbReference>
<comment type="subcellular location">
    <subcellularLocation>
        <location evidence="2 10">Cytoplasm</location>
    </subcellularLocation>
</comment>
<dbReference type="HAMAP" id="MF_01020">
    <property type="entry name" value="HisE"/>
    <property type="match status" value="1"/>
</dbReference>
<reference evidence="11" key="1">
    <citation type="journal article" date="2015" name="BMC Genomics">
        <title>Comparative genomics of Fructobacillus spp. and Leuconostoc spp. reveals niche-specific evolution of Fructobacillus spp.</title>
        <authorList>
            <person name="Endo A."/>
            <person name="Tanizawa Y."/>
            <person name="Tanaka N."/>
            <person name="Maeno S."/>
            <person name="Kumar H."/>
            <person name="Shiwa Y."/>
            <person name="Okada S."/>
            <person name="Yoshikawa H."/>
            <person name="Dicks L."/>
            <person name="Nakagawa J."/>
            <person name="Arita M."/>
        </authorList>
    </citation>
    <scope>NUCLEOTIDE SEQUENCE [LARGE SCALE GENOMIC DNA]</scope>
    <source>
        <strain evidence="11">F214-1</strain>
    </source>
</reference>
<dbReference type="UniPathway" id="UPA00031">
    <property type="reaction ID" value="UER00007"/>
</dbReference>
<dbReference type="AlphaFoldDB" id="A0A3F3GW14"/>
<evidence type="ECO:0000256" key="5">
    <source>
        <dbReference type="ARBA" id="ARBA00022605"/>
    </source>
</evidence>
<protein>
    <recommendedName>
        <fullName evidence="10">Phosphoribosyl-ATP pyrophosphatase</fullName>
        <shortName evidence="10">PRA-PH</shortName>
        <ecNumber evidence="10">3.6.1.31</ecNumber>
    </recommendedName>
</protein>
<dbReference type="PANTHER" id="PTHR42945">
    <property type="entry name" value="HISTIDINE BIOSYNTHESIS BIFUNCTIONAL PROTEIN"/>
    <property type="match status" value="1"/>
</dbReference>
<dbReference type="CDD" id="cd11534">
    <property type="entry name" value="NTP-PPase_HisIE_like"/>
    <property type="match status" value="1"/>
</dbReference>
<dbReference type="PANTHER" id="PTHR42945:SF9">
    <property type="entry name" value="HISTIDINE BIOSYNTHESIS BIFUNCTIONAL PROTEIN HISIE"/>
    <property type="match status" value="1"/>
</dbReference>
<proteinExistence type="inferred from homology"/>
<dbReference type="GO" id="GO:0000105">
    <property type="term" value="P:L-histidine biosynthetic process"/>
    <property type="evidence" value="ECO:0007669"/>
    <property type="project" value="UniProtKB-UniRule"/>
</dbReference>
<comment type="similarity">
    <text evidence="10">Belongs to the PRA-PH family.</text>
</comment>
<keyword evidence="4 10" id="KW-0963">Cytoplasm</keyword>
<dbReference type="NCBIfam" id="TIGR03188">
    <property type="entry name" value="histidine_hisI"/>
    <property type="match status" value="1"/>
</dbReference>
<dbReference type="GO" id="GO:0005737">
    <property type="term" value="C:cytoplasm"/>
    <property type="evidence" value="ECO:0007669"/>
    <property type="project" value="UniProtKB-SubCell"/>
</dbReference>
<comment type="catalytic activity">
    <reaction evidence="1 10">
        <text>1-(5-phospho-beta-D-ribosyl)-ATP + H2O = 1-(5-phospho-beta-D-ribosyl)-5'-AMP + diphosphate + H(+)</text>
        <dbReference type="Rhea" id="RHEA:22828"/>
        <dbReference type="ChEBI" id="CHEBI:15377"/>
        <dbReference type="ChEBI" id="CHEBI:15378"/>
        <dbReference type="ChEBI" id="CHEBI:33019"/>
        <dbReference type="ChEBI" id="CHEBI:59457"/>
        <dbReference type="ChEBI" id="CHEBI:73183"/>
        <dbReference type="EC" id="3.6.1.31"/>
    </reaction>
</comment>
<keyword evidence="7 10" id="KW-0378">Hydrolase</keyword>
<evidence type="ECO:0000313" key="11">
    <source>
        <dbReference type="EMBL" id="GAP03485.1"/>
    </source>
</evidence>
<comment type="pathway">
    <text evidence="3 10">Amino-acid biosynthesis; L-histidine biosynthesis; L-histidine from 5-phospho-alpha-D-ribose 1-diphosphate: step 2/9.</text>
</comment>
<dbReference type="Gene3D" id="1.10.287.1080">
    <property type="entry name" value="MazG-like"/>
    <property type="match status" value="1"/>
</dbReference>
<dbReference type="Proteomes" id="UP000064514">
    <property type="component" value="Unassembled WGS sequence"/>
</dbReference>
<dbReference type="InterPro" id="IPR021130">
    <property type="entry name" value="PRib-ATP_PPHydrolase-like"/>
</dbReference>
<organism evidence="11">
    <name type="scientific">Fructobacillus tropaeoli</name>
    <dbReference type="NCBI Taxonomy" id="709323"/>
    <lineage>
        <taxon>Bacteria</taxon>
        <taxon>Bacillati</taxon>
        <taxon>Bacillota</taxon>
        <taxon>Bacilli</taxon>
        <taxon>Lactobacillales</taxon>
        <taxon>Lactobacillaceae</taxon>
        <taxon>Fructobacillus</taxon>
    </lineage>
</organism>
<accession>A0A3F3GW14</accession>
<keyword evidence="8 10" id="KW-0067">ATP-binding</keyword>
<evidence type="ECO:0000256" key="3">
    <source>
        <dbReference type="ARBA" id="ARBA00005204"/>
    </source>
</evidence>
<keyword evidence="5 10" id="KW-0028">Amino-acid biosynthesis</keyword>
<evidence type="ECO:0000256" key="7">
    <source>
        <dbReference type="ARBA" id="ARBA00022801"/>
    </source>
</evidence>
<evidence type="ECO:0000256" key="4">
    <source>
        <dbReference type="ARBA" id="ARBA00022490"/>
    </source>
</evidence>
<evidence type="ECO:0000256" key="1">
    <source>
        <dbReference type="ARBA" id="ARBA00001460"/>
    </source>
</evidence>
<dbReference type="Pfam" id="PF01503">
    <property type="entry name" value="PRA-PH"/>
    <property type="match status" value="1"/>
</dbReference>
<dbReference type="RefSeq" id="WP_059393028.1">
    <property type="nucleotide sequence ID" value="NZ_DF968078.1"/>
</dbReference>
<evidence type="ECO:0000256" key="9">
    <source>
        <dbReference type="ARBA" id="ARBA00023102"/>
    </source>
</evidence>
<evidence type="ECO:0000256" key="8">
    <source>
        <dbReference type="ARBA" id="ARBA00022840"/>
    </source>
</evidence>
<evidence type="ECO:0000256" key="2">
    <source>
        <dbReference type="ARBA" id="ARBA00004496"/>
    </source>
</evidence>
<dbReference type="EMBL" id="DF968078">
    <property type="protein sequence ID" value="GAP03485.1"/>
    <property type="molecule type" value="Genomic_DNA"/>
</dbReference>
<dbReference type="STRING" id="709323.GCA_001047135_00026"/>
<dbReference type="EC" id="3.6.1.31" evidence="10"/>
<keyword evidence="6 10" id="KW-0547">Nucleotide-binding</keyword>
<keyword evidence="9 10" id="KW-0368">Histidine biosynthesis</keyword>